<dbReference type="InterPro" id="IPR011335">
    <property type="entry name" value="Restrct_endonuc-II-like"/>
</dbReference>
<keyword evidence="2" id="KW-0255">Endonuclease</keyword>
<dbReference type="SUPFAM" id="SSF52980">
    <property type="entry name" value="Restriction endonuclease-like"/>
    <property type="match status" value="1"/>
</dbReference>
<evidence type="ECO:0000313" key="2">
    <source>
        <dbReference type="EMBL" id="MBB3040901.1"/>
    </source>
</evidence>
<keyword evidence="2" id="KW-0540">Nuclease</keyword>
<keyword evidence="2" id="KW-0378">Hydrolase</keyword>
<name>A0A7W4VSC3_9ACTN</name>
<dbReference type="AlphaFoldDB" id="A0A7W4VSC3"/>
<feature type="domain" description="Putative restriction endonuclease" evidence="1">
    <location>
        <begin position="14"/>
        <end position="169"/>
    </location>
</feature>
<dbReference type="Gene3D" id="3.90.1570.10">
    <property type="entry name" value="tt1808, chain A"/>
    <property type="match status" value="1"/>
</dbReference>
<dbReference type="Proteomes" id="UP000589626">
    <property type="component" value="Unassembled WGS sequence"/>
</dbReference>
<evidence type="ECO:0000259" key="1">
    <source>
        <dbReference type="Pfam" id="PF05685"/>
    </source>
</evidence>
<keyword evidence="3" id="KW-1185">Reference proteome</keyword>
<evidence type="ECO:0000313" key="3">
    <source>
        <dbReference type="Proteomes" id="UP000589626"/>
    </source>
</evidence>
<dbReference type="InterPro" id="IPR012296">
    <property type="entry name" value="Nuclease_put_TT1808"/>
</dbReference>
<dbReference type="Pfam" id="PF05685">
    <property type="entry name" value="Uma2"/>
    <property type="match status" value="1"/>
</dbReference>
<dbReference type="RefSeq" id="WP_246389929.1">
    <property type="nucleotide sequence ID" value="NZ_JACHWR010000001.1"/>
</dbReference>
<reference evidence="2 3" key="1">
    <citation type="submission" date="2020-08" db="EMBL/GenBank/DDBJ databases">
        <title>Sequencing the genomes of 1000 actinobacteria strains.</title>
        <authorList>
            <person name="Klenk H.-P."/>
        </authorList>
    </citation>
    <scope>NUCLEOTIDE SEQUENCE [LARGE SCALE GENOMIC DNA]</scope>
    <source>
        <strain evidence="2 3">DSM 105498</strain>
    </source>
</reference>
<gene>
    <name evidence="2" type="ORF">FHU40_000702</name>
</gene>
<proteinExistence type="predicted"/>
<dbReference type="InterPro" id="IPR008538">
    <property type="entry name" value="Uma2"/>
</dbReference>
<dbReference type="PANTHER" id="PTHR34107">
    <property type="entry name" value="SLL0198 PROTEIN-RELATED"/>
    <property type="match status" value="1"/>
</dbReference>
<organism evidence="2 3">
    <name type="scientific">Nocardioides soli</name>
    <dbReference type="NCBI Taxonomy" id="1036020"/>
    <lineage>
        <taxon>Bacteria</taxon>
        <taxon>Bacillati</taxon>
        <taxon>Actinomycetota</taxon>
        <taxon>Actinomycetes</taxon>
        <taxon>Propionibacteriales</taxon>
        <taxon>Nocardioidaceae</taxon>
        <taxon>Nocardioides</taxon>
    </lineage>
</organism>
<accession>A0A7W4VSC3</accession>
<dbReference type="GO" id="GO:0004519">
    <property type="term" value="F:endonuclease activity"/>
    <property type="evidence" value="ECO:0007669"/>
    <property type="project" value="UniProtKB-KW"/>
</dbReference>
<sequence>MTALPRGRQFTAADLAAMPDDGNRYELVDGALIVTPSPRFRHQRLLGRLYSHLDSTCPAGLVVLFAPFDVRISELTVLQPDLLVAPRTAFGEANLPGAPLLAVEVLSPSTRHIDLGLKRSAYEAARCPAYWVVDPEGPSITAWELRGGEYVVAGTATGAETLTLAAPYPVSITPVALLD</sequence>
<comment type="caution">
    <text evidence="2">The sequence shown here is derived from an EMBL/GenBank/DDBJ whole genome shotgun (WGS) entry which is preliminary data.</text>
</comment>
<dbReference type="PANTHER" id="PTHR34107:SF4">
    <property type="entry name" value="SLL1222 PROTEIN"/>
    <property type="match status" value="1"/>
</dbReference>
<dbReference type="EMBL" id="JACHWR010000001">
    <property type="protein sequence ID" value="MBB3040901.1"/>
    <property type="molecule type" value="Genomic_DNA"/>
</dbReference>
<protein>
    <submittedName>
        <fullName evidence="2">Uma2 family endonuclease</fullName>
    </submittedName>
</protein>
<dbReference type="CDD" id="cd06260">
    <property type="entry name" value="DUF820-like"/>
    <property type="match status" value="1"/>
</dbReference>